<evidence type="ECO:0000313" key="2">
    <source>
        <dbReference type="Proteomes" id="UP001626536"/>
    </source>
</evidence>
<gene>
    <name evidence="1" type="ORF">RZS28_07300</name>
</gene>
<dbReference type="RefSeq" id="WP_407340665.1">
    <property type="nucleotide sequence ID" value="NZ_CP136862.1"/>
</dbReference>
<sequence>MNALWAVRILRKFPHTARFDRHLDDCAALAVWFPLFESGVSPLRLAHVLRLAPLPSLDPGFSDPMDSRVHIPEPPENVLRFRRKQKPEIFNGVGIVYNGAEPNA</sequence>
<keyword evidence="2" id="KW-1185">Reference proteome</keyword>
<dbReference type="Proteomes" id="UP001626536">
    <property type="component" value="Chromosome"/>
</dbReference>
<evidence type="ECO:0000313" key="1">
    <source>
        <dbReference type="EMBL" id="WOJ91078.1"/>
    </source>
</evidence>
<proteinExistence type="predicted"/>
<dbReference type="EMBL" id="CP136862">
    <property type="protein sequence ID" value="WOJ91078.1"/>
    <property type="molecule type" value="Genomic_DNA"/>
</dbReference>
<name>A0ABZ0HV33_9HYPH</name>
<organism evidence="1 2">
    <name type="scientific">Methylocapsa polymorpha</name>
    <dbReference type="NCBI Taxonomy" id="3080828"/>
    <lineage>
        <taxon>Bacteria</taxon>
        <taxon>Pseudomonadati</taxon>
        <taxon>Pseudomonadota</taxon>
        <taxon>Alphaproteobacteria</taxon>
        <taxon>Hyphomicrobiales</taxon>
        <taxon>Beijerinckiaceae</taxon>
        <taxon>Methylocapsa</taxon>
    </lineage>
</organism>
<accession>A0ABZ0HV33</accession>
<protein>
    <submittedName>
        <fullName evidence="1">Uncharacterized protein</fullName>
    </submittedName>
</protein>
<reference evidence="1 2" key="1">
    <citation type="submission" date="2023-10" db="EMBL/GenBank/DDBJ databases">
        <title>Novel methanotroph of the genus Methylocapsa from a subarctic wetland.</title>
        <authorList>
            <person name="Belova S.E."/>
            <person name="Oshkin I.Y."/>
            <person name="Miroshnikov K."/>
            <person name="Dedysh S.N."/>
        </authorList>
    </citation>
    <scope>NUCLEOTIDE SEQUENCE [LARGE SCALE GENOMIC DNA]</scope>
    <source>
        <strain evidence="1 2">RX1</strain>
    </source>
</reference>